<dbReference type="PANTHER" id="PTHR33604:SF1">
    <property type="entry name" value="GLYCOSYLTRANSFERASE FAMILY PROTEIN 2"/>
    <property type="match status" value="1"/>
</dbReference>
<dbReference type="AlphaFoldDB" id="S8CJ17"/>
<dbReference type="InterPro" id="IPR029044">
    <property type="entry name" value="Nucleotide-diphossugar_trans"/>
</dbReference>
<name>S8CJ17_9LAMI</name>
<protein>
    <submittedName>
        <fullName evidence="1">Uncharacterized protein</fullName>
    </submittedName>
</protein>
<accession>S8CJ17</accession>
<organism evidence="1 2">
    <name type="scientific">Genlisea aurea</name>
    <dbReference type="NCBI Taxonomy" id="192259"/>
    <lineage>
        <taxon>Eukaryota</taxon>
        <taxon>Viridiplantae</taxon>
        <taxon>Streptophyta</taxon>
        <taxon>Embryophyta</taxon>
        <taxon>Tracheophyta</taxon>
        <taxon>Spermatophyta</taxon>
        <taxon>Magnoliopsida</taxon>
        <taxon>eudicotyledons</taxon>
        <taxon>Gunneridae</taxon>
        <taxon>Pentapetalae</taxon>
        <taxon>asterids</taxon>
        <taxon>lamiids</taxon>
        <taxon>Lamiales</taxon>
        <taxon>Lentibulariaceae</taxon>
        <taxon>Genlisea</taxon>
    </lineage>
</organism>
<dbReference type="PANTHER" id="PTHR33604">
    <property type="entry name" value="OSJNBA0004B13.7 PROTEIN"/>
    <property type="match status" value="1"/>
</dbReference>
<reference evidence="1 2" key="1">
    <citation type="journal article" date="2013" name="BMC Genomics">
        <title>The miniature genome of a carnivorous plant Genlisea aurea contains a low number of genes and short non-coding sequences.</title>
        <authorList>
            <person name="Leushkin E.V."/>
            <person name="Sutormin R.A."/>
            <person name="Nabieva E.R."/>
            <person name="Penin A.A."/>
            <person name="Kondrashov A.S."/>
            <person name="Logacheva M.D."/>
        </authorList>
    </citation>
    <scope>NUCLEOTIDE SEQUENCE [LARGE SCALE GENOMIC DNA]</scope>
</reference>
<sequence>MQVTISIITQNRVRSLSRLLNSLENAYYMGDNISIIFNMDSQVDEPTLKLVTTFNWAHGTKTIRKRVLRGGLIKSVSESWYPSSNHDFGLLLEDDIEVSPYYYLWIKYALLTYHYDPKASFPELSSISLYTPRVIEVLRERPFWNPTEFFDDADRNMPYLHQLPCSWGAVFFPKHWREFNAYINLRSDRNSTGDQVEIPRSVTNGWKRSWKKFFIEMMYLRGYVSLYPNFPNQTSFSTNHMEPGVHIQAKNNAVNEKRKDYVVPLMGRDFRELLPHGKLPIVSSLPCLNLYNELASLKDMKIAGSNLGQDVLRCNNGKEIVVVDTEIGLPLKCATF</sequence>
<gene>
    <name evidence="1" type="ORF">M569_08051</name>
</gene>
<proteinExistence type="predicted"/>
<dbReference type="Gene3D" id="3.90.550.10">
    <property type="entry name" value="Spore Coat Polysaccharide Biosynthesis Protein SpsA, Chain A"/>
    <property type="match status" value="1"/>
</dbReference>
<evidence type="ECO:0000313" key="1">
    <source>
        <dbReference type="EMBL" id="EPS66725.1"/>
    </source>
</evidence>
<dbReference type="EMBL" id="AUSU01003508">
    <property type="protein sequence ID" value="EPS66725.1"/>
    <property type="molecule type" value="Genomic_DNA"/>
</dbReference>
<evidence type="ECO:0000313" key="2">
    <source>
        <dbReference type="Proteomes" id="UP000015453"/>
    </source>
</evidence>
<keyword evidence="2" id="KW-1185">Reference proteome</keyword>
<dbReference type="OrthoDB" id="2020070at2759"/>
<dbReference type="Proteomes" id="UP000015453">
    <property type="component" value="Unassembled WGS sequence"/>
</dbReference>
<comment type="caution">
    <text evidence="1">The sequence shown here is derived from an EMBL/GenBank/DDBJ whole genome shotgun (WGS) entry which is preliminary data.</text>
</comment>
<dbReference type="SUPFAM" id="SSF53448">
    <property type="entry name" value="Nucleotide-diphospho-sugar transferases"/>
    <property type="match status" value="1"/>
</dbReference>